<feature type="non-terminal residue" evidence="3">
    <location>
        <position position="362"/>
    </location>
</feature>
<dbReference type="PANTHER" id="PTHR12993">
    <property type="entry name" value="N-ACETYLGLUCOSAMINYL-PHOSPHATIDYLINOSITOL DE-N-ACETYLASE-RELATED"/>
    <property type="match status" value="1"/>
</dbReference>
<evidence type="ECO:0000313" key="4">
    <source>
        <dbReference type="Proteomes" id="UP000037020"/>
    </source>
</evidence>
<name>A0ABR5J474_9ACTN</name>
<evidence type="ECO:0000313" key="3">
    <source>
        <dbReference type="EMBL" id="KOG88168.1"/>
    </source>
</evidence>
<dbReference type="SUPFAM" id="SSF102588">
    <property type="entry name" value="LmbE-like"/>
    <property type="match status" value="1"/>
</dbReference>
<dbReference type="Pfam" id="PF02585">
    <property type="entry name" value="PIG-L"/>
    <property type="match status" value="1"/>
</dbReference>
<comment type="caution">
    <text evidence="3">The sequence shown here is derived from an EMBL/GenBank/DDBJ whole genome shotgun (WGS) entry which is preliminary data.</text>
</comment>
<keyword evidence="4" id="KW-1185">Reference proteome</keyword>
<dbReference type="InterPro" id="IPR024078">
    <property type="entry name" value="LmbE-like_dom_sf"/>
</dbReference>
<organism evidence="3 4">
    <name type="scientific">Streptomyces varsoviensis</name>
    <dbReference type="NCBI Taxonomy" id="67373"/>
    <lineage>
        <taxon>Bacteria</taxon>
        <taxon>Bacillati</taxon>
        <taxon>Actinomycetota</taxon>
        <taxon>Actinomycetes</taxon>
        <taxon>Kitasatosporales</taxon>
        <taxon>Streptomycetaceae</taxon>
        <taxon>Streptomyces</taxon>
    </lineage>
</organism>
<dbReference type="Gene3D" id="3.40.50.10320">
    <property type="entry name" value="LmbE-like"/>
    <property type="match status" value="1"/>
</dbReference>
<reference evidence="3 4" key="1">
    <citation type="submission" date="2015-07" db="EMBL/GenBank/DDBJ databases">
        <authorList>
            <person name="Ju K.-S."/>
            <person name="Doroghazi J.R."/>
            <person name="Metcalf W.W."/>
        </authorList>
    </citation>
    <scope>NUCLEOTIDE SEQUENCE [LARGE SCALE GENOMIC DNA]</scope>
    <source>
        <strain evidence="3 4">NRRL B-3589</strain>
    </source>
</reference>
<dbReference type="Proteomes" id="UP000037020">
    <property type="component" value="Unassembled WGS sequence"/>
</dbReference>
<gene>
    <name evidence="3" type="ORF">ADK38_21310</name>
</gene>
<dbReference type="PANTHER" id="PTHR12993:SF26">
    <property type="entry name" value="1D-MYO-INOSITOL 2-ACETAMIDO-2-DEOXY-ALPHA-D-GLUCOPYRANOSIDE DEACETYLASE"/>
    <property type="match status" value="1"/>
</dbReference>
<evidence type="ECO:0000256" key="1">
    <source>
        <dbReference type="ARBA" id="ARBA00022833"/>
    </source>
</evidence>
<evidence type="ECO:0008006" key="5">
    <source>
        <dbReference type="Google" id="ProtNLM"/>
    </source>
</evidence>
<keyword evidence="1" id="KW-0862">Zinc</keyword>
<protein>
    <recommendedName>
        <fullName evidence="5">GlcNAc-PI de-N-acetylase</fullName>
    </recommendedName>
</protein>
<sequence length="362" mass="39668">MRTDPPPRAGRYGHPLLTLIAVLTLTAICLTPKPTTASAQAQANSDCRHTAVAAVAHQDDDLLFMSPDLEQDYERGNCLKIVYLTAGDGGQGPLFYESREDGVRAAYSLLAGVPDAWQNERIRLYGHRIRASRLTVPAGRPRIEVMFMRLPDGFERGQGSAAGHHQSLQKVFDGRIHEITAMDGSAAYTERDLVRTLRAILRTPRPDVVRTLDYDNTRLGRSVEPGADHSDHSVAARLVRIADLPNLTNGGHDRGPVPLVAYRGYAIDQSPANLTTAQDRRKAQLYLAYFRHEGCRPADCPTQPPPVLPSYPAWWAREYHRTPPAVAPGALVSWIGSNTAPNTDDNTGRCLEASGGRDAVAR</sequence>
<feature type="region of interest" description="Disordered" evidence="2">
    <location>
        <begin position="342"/>
        <end position="362"/>
    </location>
</feature>
<dbReference type="InterPro" id="IPR003737">
    <property type="entry name" value="GlcNAc_PI_deacetylase-related"/>
</dbReference>
<dbReference type="EMBL" id="LGUT01001813">
    <property type="protein sequence ID" value="KOG88168.1"/>
    <property type="molecule type" value="Genomic_DNA"/>
</dbReference>
<proteinExistence type="predicted"/>
<evidence type="ECO:0000256" key="2">
    <source>
        <dbReference type="SAM" id="MobiDB-lite"/>
    </source>
</evidence>
<accession>A0ABR5J474</accession>